<proteinExistence type="predicted"/>
<dbReference type="InterPro" id="IPR027576">
    <property type="entry name" value="Choice_anch_C_dom"/>
</dbReference>
<dbReference type="NCBIfam" id="TIGR04362">
    <property type="entry name" value="choice_anch_C"/>
    <property type="match status" value="1"/>
</dbReference>
<gene>
    <name evidence="3" type="ORF">Sipo8835_34310</name>
</gene>
<dbReference type="InterPro" id="IPR008979">
    <property type="entry name" value="Galactose-bd-like_sf"/>
</dbReference>
<dbReference type="Gene3D" id="2.60.120.260">
    <property type="entry name" value="Galactose-binding domain-like"/>
    <property type="match status" value="1"/>
</dbReference>
<keyword evidence="1" id="KW-0732">Signal</keyword>
<dbReference type="AlphaFoldDB" id="A0AAE8VWK4"/>
<feature type="signal peptide" evidence="1">
    <location>
        <begin position="1"/>
        <end position="24"/>
    </location>
</feature>
<evidence type="ECO:0000256" key="1">
    <source>
        <dbReference type="SAM" id="SignalP"/>
    </source>
</evidence>
<evidence type="ECO:0000313" key="3">
    <source>
        <dbReference type="EMBL" id="TQE23914.1"/>
    </source>
</evidence>
<reference evidence="3 4" key="1">
    <citation type="submission" date="2019-03" db="EMBL/GenBank/DDBJ databases">
        <title>Comparative genomic analyses of the sweetpotato soil rot pathogen, Streptomyces ipomoeae.</title>
        <authorList>
            <person name="Ruschel Soares N."/>
            <person name="Badger J.H."/>
            <person name="Huguet-Tapia J.C."/>
            <person name="Clark C.A."/>
            <person name="Pettis G.S."/>
        </authorList>
    </citation>
    <scope>NUCLEOTIDE SEQUENCE [LARGE SCALE GENOMIC DNA]</scope>
    <source>
        <strain evidence="3 4">88-35</strain>
    </source>
</reference>
<feature type="chain" id="PRO_5042225526" evidence="1">
    <location>
        <begin position="25"/>
        <end position="200"/>
    </location>
</feature>
<dbReference type="InterPro" id="IPR006946">
    <property type="entry name" value="DGR2-like_dom"/>
</dbReference>
<dbReference type="EMBL" id="SPAZ01000265">
    <property type="protein sequence ID" value="TQE23914.1"/>
    <property type="molecule type" value="Genomic_DNA"/>
</dbReference>
<comment type="caution">
    <text evidence="3">The sequence shown here is derived from an EMBL/GenBank/DDBJ whole genome shotgun (WGS) entry which is preliminary data.</text>
</comment>
<sequence>MPVRTRLAALAAVCLLAGTGSAVAAERGGTASLSAVSVQAELFSNGSFETPTVREGAALYLPAGQTIGPWLVASGSVDHVGPGYWQAADGVQSLDLNGLGPGAVSQTFATIPQQRYTLTYALAGNPNGLPTVKTGRVVINGETVQDFIFDATGKTRANMGWETRTVNFTATSSSTTLTFESTTIGPNGPAIDNVKICGCS</sequence>
<protein>
    <submittedName>
        <fullName evidence="3">Choice-of-anchor C family protein</fullName>
    </submittedName>
</protein>
<organism evidence="3 4">
    <name type="scientific">Streptomyces ipomoeae</name>
    <dbReference type="NCBI Taxonomy" id="103232"/>
    <lineage>
        <taxon>Bacteria</taxon>
        <taxon>Bacillati</taxon>
        <taxon>Actinomycetota</taxon>
        <taxon>Actinomycetes</taxon>
        <taxon>Kitasatosporales</taxon>
        <taxon>Streptomycetaceae</taxon>
        <taxon>Streptomyces</taxon>
    </lineage>
</organism>
<evidence type="ECO:0000259" key="2">
    <source>
        <dbReference type="Pfam" id="PF04862"/>
    </source>
</evidence>
<name>A0AAE8VWK4_9ACTN</name>
<evidence type="ECO:0000313" key="4">
    <source>
        <dbReference type="Proteomes" id="UP000318720"/>
    </source>
</evidence>
<dbReference type="Pfam" id="PF04862">
    <property type="entry name" value="DUF642"/>
    <property type="match status" value="1"/>
</dbReference>
<feature type="domain" description="DUF642" evidence="2">
    <location>
        <begin position="42"/>
        <end position="196"/>
    </location>
</feature>
<accession>A0AAE8VWK4</accession>
<dbReference type="RefSeq" id="WP_141585016.1">
    <property type="nucleotide sequence ID" value="NZ_JARAVC010000004.1"/>
</dbReference>
<dbReference type="Proteomes" id="UP000318720">
    <property type="component" value="Unassembled WGS sequence"/>
</dbReference>
<dbReference type="SUPFAM" id="SSF49785">
    <property type="entry name" value="Galactose-binding domain-like"/>
    <property type="match status" value="1"/>
</dbReference>